<sequence length="149" mass="16440">MAELTEKQADRLAVTSEMNLRSAYFEADIEFSASGIESEVFRRTPVLDFMFCLLLAAHQVKAGEEGTISFTENDMTIQIAPVGEADPSEDQHLAITRSWDPRAGECGRSEFVQGVAHFAESGPADILARYPSFAENPTRAKLEQLRATL</sequence>
<dbReference type="Proteomes" id="UP000054024">
    <property type="component" value="Unassembled WGS sequence"/>
</dbReference>
<comment type="caution">
    <text evidence="1">The sequence shown here is derived from an EMBL/GenBank/DDBJ whole genome shotgun (WGS) entry which is preliminary data.</text>
</comment>
<name>A0A117P7X7_9ACTN</name>
<dbReference type="EMBL" id="LMWJ01000013">
    <property type="protein sequence ID" value="KUM74741.1"/>
    <property type="molecule type" value="Genomic_DNA"/>
</dbReference>
<organism evidence="1 2">
    <name type="scientific">Streptomyces curacoi</name>
    <dbReference type="NCBI Taxonomy" id="146536"/>
    <lineage>
        <taxon>Bacteria</taxon>
        <taxon>Bacillati</taxon>
        <taxon>Actinomycetota</taxon>
        <taxon>Actinomycetes</taxon>
        <taxon>Kitasatosporales</taxon>
        <taxon>Streptomycetaceae</taxon>
        <taxon>Streptomyces</taxon>
    </lineage>
</organism>
<proteinExistence type="predicted"/>
<dbReference type="OrthoDB" id="4226547at2"/>
<accession>A0A117P7X7</accession>
<evidence type="ECO:0000313" key="2">
    <source>
        <dbReference type="Proteomes" id="UP000054024"/>
    </source>
</evidence>
<gene>
    <name evidence="1" type="ORF">AQI70_18070</name>
</gene>
<dbReference type="AlphaFoldDB" id="A0A117P7X7"/>
<reference evidence="1 2" key="1">
    <citation type="submission" date="2015-10" db="EMBL/GenBank/DDBJ databases">
        <title>Draft genome sequence of Streptomyces curacoi DSM 40107, type strain for the species Streptomyces curacoi.</title>
        <authorList>
            <person name="Ruckert C."/>
            <person name="Winkler A."/>
            <person name="Kalinowski J."/>
            <person name="Kampfer P."/>
            <person name="Glaeser S."/>
        </authorList>
    </citation>
    <scope>NUCLEOTIDE SEQUENCE [LARGE SCALE GENOMIC DNA]</scope>
    <source>
        <strain evidence="1 2">DSM 40107</strain>
    </source>
</reference>
<evidence type="ECO:0000313" key="1">
    <source>
        <dbReference type="EMBL" id="KUM74741.1"/>
    </source>
</evidence>
<dbReference type="RefSeq" id="WP_062150865.1">
    <property type="nucleotide sequence ID" value="NZ_KQ947988.1"/>
</dbReference>
<protein>
    <submittedName>
        <fullName evidence="1">Uncharacterized protein</fullName>
    </submittedName>
</protein>
<keyword evidence="2" id="KW-1185">Reference proteome</keyword>